<dbReference type="Pfam" id="PF00179">
    <property type="entry name" value="UQ_con"/>
    <property type="match status" value="1"/>
</dbReference>
<dbReference type="InterPro" id="IPR016135">
    <property type="entry name" value="UBQ-conjugating_enzyme/RWD"/>
</dbReference>
<dbReference type="SMART" id="SM00212">
    <property type="entry name" value="UBCc"/>
    <property type="match status" value="1"/>
</dbReference>
<proteinExistence type="inferred from homology"/>
<keyword evidence="4" id="KW-0067">ATP-binding</keyword>
<comment type="caution">
    <text evidence="6">The sequence shown here is derived from an EMBL/GenBank/DDBJ whole genome shotgun (WGS) entry which is preliminary data.</text>
</comment>
<keyword evidence="7" id="KW-1185">Reference proteome</keyword>
<dbReference type="PROSITE" id="PS00183">
    <property type="entry name" value="UBC_1"/>
    <property type="match status" value="1"/>
</dbReference>
<feature type="domain" description="UBC core" evidence="5">
    <location>
        <begin position="8"/>
        <end position="167"/>
    </location>
</feature>
<evidence type="ECO:0000256" key="4">
    <source>
        <dbReference type="RuleBase" id="RU362109"/>
    </source>
</evidence>
<dbReference type="InterPro" id="IPR000608">
    <property type="entry name" value="UBC"/>
</dbReference>
<accession>A0ABQ7HVM8</accession>
<dbReference type="InterPro" id="IPR050113">
    <property type="entry name" value="Ub_conjugating_enzyme"/>
</dbReference>
<keyword evidence="1" id="KW-0808">Transferase</keyword>
<name>A0ABQ7HVM8_9MICR</name>
<gene>
    <name evidence="6" type="primary">ubc-7</name>
    <name evidence="6" type="ORF">TCON_2571</name>
</gene>
<evidence type="ECO:0000313" key="7">
    <source>
        <dbReference type="Proteomes" id="UP001516464"/>
    </source>
</evidence>
<keyword evidence="2 4" id="KW-0833">Ubl conjugation pathway</keyword>
<dbReference type="Proteomes" id="UP001516464">
    <property type="component" value="Unassembled WGS sequence"/>
</dbReference>
<dbReference type="PANTHER" id="PTHR24067">
    <property type="entry name" value="UBIQUITIN-CONJUGATING ENZYME E2"/>
    <property type="match status" value="1"/>
</dbReference>
<evidence type="ECO:0000256" key="1">
    <source>
        <dbReference type="ARBA" id="ARBA00022679"/>
    </source>
</evidence>
<evidence type="ECO:0000256" key="3">
    <source>
        <dbReference type="PROSITE-ProRule" id="PRU10133"/>
    </source>
</evidence>
<dbReference type="Gene3D" id="3.10.110.10">
    <property type="entry name" value="Ubiquitin Conjugating Enzyme"/>
    <property type="match status" value="1"/>
</dbReference>
<protein>
    <submittedName>
        <fullName evidence="6">Ubiquitin-conjugating enzyme E2 7</fullName>
    </submittedName>
</protein>
<dbReference type="EMBL" id="SBIQ01000374">
    <property type="protein sequence ID" value="KAF7678792.1"/>
    <property type="molecule type" value="Genomic_DNA"/>
</dbReference>
<evidence type="ECO:0000313" key="6">
    <source>
        <dbReference type="EMBL" id="KAF7678792.1"/>
    </source>
</evidence>
<organism evidence="6 7">
    <name type="scientific">Astathelohania contejeani</name>
    <dbReference type="NCBI Taxonomy" id="164912"/>
    <lineage>
        <taxon>Eukaryota</taxon>
        <taxon>Fungi</taxon>
        <taxon>Fungi incertae sedis</taxon>
        <taxon>Microsporidia</taxon>
        <taxon>Astathelohaniidae</taxon>
        <taxon>Astathelohania</taxon>
    </lineage>
</organism>
<evidence type="ECO:0000259" key="5">
    <source>
        <dbReference type="PROSITE" id="PS50127"/>
    </source>
</evidence>
<reference evidence="6 7" key="1">
    <citation type="submission" date="2019-01" db="EMBL/GenBank/DDBJ databases">
        <title>Genomes sequencing and comparative genomics of infectious freshwater microsporidia, Cucumispora dikerogammari and Thelohania contejeani.</title>
        <authorList>
            <person name="Cormier A."/>
            <person name="Giraud I."/>
            <person name="Wattier R."/>
            <person name="Teixeira M."/>
            <person name="Grandjean F."/>
            <person name="Rigaud T."/>
            <person name="Cordaux R."/>
        </authorList>
    </citation>
    <scope>NUCLEOTIDE SEQUENCE [LARGE SCALE GENOMIC DNA]</scope>
    <source>
        <strain evidence="6">T1</strain>
        <tissue evidence="6">Spores</tissue>
    </source>
</reference>
<dbReference type="InterPro" id="IPR023313">
    <property type="entry name" value="UBQ-conjugating_AS"/>
</dbReference>
<feature type="active site" description="Glycyl thioester intermediate" evidence="3">
    <location>
        <position position="92"/>
    </location>
</feature>
<dbReference type="PROSITE" id="PS50127">
    <property type="entry name" value="UBC_2"/>
    <property type="match status" value="1"/>
</dbReference>
<comment type="similarity">
    <text evidence="4">Belongs to the ubiquitin-conjugating enzyme family.</text>
</comment>
<sequence length="167" mass="19108">MAITERKRSQAFIEKEFKRLQARGNDHFSVGLIDDNIYTWSVLILGPEGTDFENGILSAKMVFPLNYPDAPPTFKFLNEMWHPNIDKDGNVCISILHKPGEDEFGYEELSERWMPVRNPESVILSIISLLSSPNIESPANLDAAQNYRDSPETYHKKIRQLVAKTLQ</sequence>
<evidence type="ECO:0000256" key="2">
    <source>
        <dbReference type="ARBA" id="ARBA00022786"/>
    </source>
</evidence>
<keyword evidence="4" id="KW-0547">Nucleotide-binding</keyword>
<dbReference type="SUPFAM" id="SSF54495">
    <property type="entry name" value="UBC-like"/>
    <property type="match status" value="1"/>
</dbReference>